<evidence type="ECO:0000256" key="1">
    <source>
        <dbReference type="ARBA" id="ARBA00018370"/>
    </source>
</evidence>
<keyword evidence="13" id="KW-1185">Reference proteome</keyword>
<name>A0ABU7M1B3_9PROT</name>
<evidence type="ECO:0000256" key="8">
    <source>
        <dbReference type="ARBA" id="ARBA00031484"/>
    </source>
</evidence>
<evidence type="ECO:0000256" key="3">
    <source>
        <dbReference type="ARBA" id="ARBA00022764"/>
    </source>
</evidence>
<dbReference type="GO" id="GO:0003755">
    <property type="term" value="F:peptidyl-prolyl cis-trans isomerase activity"/>
    <property type="evidence" value="ECO:0007669"/>
    <property type="project" value="UniProtKB-EC"/>
</dbReference>
<dbReference type="InterPro" id="IPR000297">
    <property type="entry name" value="PPIase_PpiC"/>
</dbReference>
<dbReference type="Pfam" id="PF09312">
    <property type="entry name" value="SurA_N"/>
    <property type="match status" value="1"/>
</dbReference>
<proteinExistence type="predicted"/>
<dbReference type="Proteomes" id="UP001310692">
    <property type="component" value="Unassembled WGS sequence"/>
</dbReference>
<accession>A0ABU7M1B3</accession>
<feature type="chain" id="PRO_5045097946" description="Parvulin-like PPIase" evidence="10">
    <location>
        <begin position="27"/>
        <end position="418"/>
    </location>
</feature>
<reference evidence="12 13" key="1">
    <citation type="submission" date="2024-01" db="EMBL/GenBank/DDBJ databases">
        <title>Hyphobacterium bacterium isolated from marine sediment.</title>
        <authorList>
            <person name="Zhao S."/>
        </authorList>
    </citation>
    <scope>NUCLEOTIDE SEQUENCE [LARGE SCALE GENOMIC DNA]</scope>
    <source>
        <strain evidence="12 13">Y60-23</strain>
    </source>
</reference>
<gene>
    <name evidence="12" type="ORF">V0U35_10930</name>
</gene>
<evidence type="ECO:0000313" key="12">
    <source>
        <dbReference type="EMBL" id="MEE2567190.1"/>
    </source>
</evidence>
<dbReference type="SUPFAM" id="SSF54534">
    <property type="entry name" value="FKBP-like"/>
    <property type="match status" value="1"/>
</dbReference>
<keyword evidence="6 9" id="KW-0413">Isomerase</keyword>
<feature type="signal peptide" evidence="10">
    <location>
        <begin position="1"/>
        <end position="26"/>
    </location>
</feature>
<dbReference type="RefSeq" id="WP_330196750.1">
    <property type="nucleotide sequence ID" value="NZ_JAZDRO010000004.1"/>
</dbReference>
<keyword evidence="5" id="KW-0143">Chaperone</keyword>
<dbReference type="Gene3D" id="1.10.4030.10">
    <property type="entry name" value="Porin chaperone SurA, peptide-binding domain"/>
    <property type="match status" value="1"/>
</dbReference>
<evidence type="ECO:0000256" key="4">
    <source>
        <dbReference type="ARBA" id="ARBA00023110"/>
    </source>
</evidence>
<evidence type="ECO:0000256" key="2">
    <source>
        <dbReference type="ARBA" id="ARBA00022729"/>
    </source>
</evidence>
<keyword evidence="4 9" id="KW-0697">Rotamase</keyword>
<evidence type="ECO:0000259" key="11">
    <source>
        <dbReference type="PROSITE" id="PS50198"/>
    </source>
</evidence>
<evidence type="ECO:0000313" key="13">
    <source>
        <dbReference type="Proteomes" id="UP001310692"/>
    </source>
</evidence>
<feature type="domain" description="PpiC" evidence="11">
    <location>
        <begin position="178"/>
        <end position="276"/>
    </location>
</feature>
<comment type="caution">
    <text evidence="12">The sequence shown here is derived from an EMBL/GenBank/DDBJ whole genome shotgun (WGS) entry which is preliminary data.</text>
</comment>
<dbReference type="SUPFAM" id="SSF109998">
    <property type="entry name" value="Triger factor/SurA peptide-binding domain-like"/>
    <property type="match status" value="1"/>
</dbReference>
<organism evidence="12 13">
    <name type="scientific">Hyphobacterium marinum</name>
    <dbReference type="NCBI Taxonomy" id="3116574"/>
    <lineage>
        <taxon>Bacteria</taxon>
        <taxon>Pseudomonadati</taxon>
        <taxon>Pseudomonadota</taxon>
        <taxon>Alphaproteobacteria</taxon>
        <taxon>Maricaulales</taxon>
        <taxon>Maricaulaceae</taxon>
        <taxon>Hyphobacterium</taxon>
    </lineage>
</organism>
<dbReference type="PROSITE" id="PS50198">
    <property type="entry name" value="PPIC_PPIASE_2"/>
    <property type="match status" value="1"/>
</dbReference>
<evidence type="ECO:0000256" key="7">
    <source>
        <dbReference type="ARBA" id="ARBA00030642"/>
    </source>
</evidence>
<dbReference type="InterPro" id="IPR050280">
    <property type="entry name" value="OMP_Chaperone_SurA"/>
</dbReference>
<protein>
    <recommendedName>
        <fullName evidence="1">Parvulin-like PPIase</fullName>
    </recommendedName>
    <alternativeName>
        <fullName evidence="7">Peptidyl-prolyl cis-trans isomerase plp</fullName>
    </alternativeName>
    <alternativeName>
        <fullName evidence="8">Rotamase plp</fullName>
    </alternativeName>
</protein>
<dbReference type="PANTHER" id="PTHR47637:SF1">
    <property type="entry name" value="CHAPERONE SURA"/>
    <property type="match status" value="1"/>
</dbReference>
<sequence>MMFRDCSILTSLAAAVSLALTAPVAAQSGDSRSVEGIAALVNDAPITTVDVRNRMRFIIATIGVQPTPEALERIQAQAIRTLIDETLQIQEAAEYEVTVEPAEIDEAICDLAARNNVPCNQITEQLTQAGVDLSTLRHQLEADIAWQILVGGRYGQRIRISNQQIETQLERIAESASQAQYNLAEILIEIPTTADEGEAQRRANEVINALRQGAPFQQVAQQYSNATSAAAGGEIGWVTGSQLRPEVAQVADILQPGQLSRPIRVPGGFMIIALIDKRDGTTTLQFDLTQVTLPSRVVTDESVRQLERALDRINSCEDVDAEIAGIDGAFSTALGEINADALLPNIRQALDPLGNGEHSALLETSVGRQAFIVCSRSIGGPGVPSREDIEQQLRGQQLSNLSRRWLRDLRRDSTVEVR</sequence>
<evidence type="ECO:0000256" key="10">
    <source>
        <dbReference type="SAM" id="SignalP"/>
    </source>
</evidence>
<dbReference type="PANTHER" id="PTHR47637">
    <property type="entry name" value="CHAPERONE SURA"/>
    <property type="match status" value="1"/>
</dbReference>
<dbReference type="InterPro" id="IPR015391">
    <property type="entry name" value="SurA_N"/>
</dbReference>
<evidence type="ECO:0000256" key="6">
    <source>
        <dbReference type="ARBA" id="ARBA00023235"/>
    </source>
</evidence>
<dbReference type="InterPro" id="IPR027304">
    <property type="entry name" value="Trigger_fact/SurA_dom_sf"/>
</dbReference>
<dbReference type="Pfam" id="PF00639">
    <property type="entry name" value="Rotamase"/>
    <property type="match status" value="1"/>
</dbReference>
<dbReference type="Gene3D" id="3.10.50.40">
    <property type="match status" value="1"/>
</dbReference>
<evidence type="ECO:0000256" key="5">
    <source>
        <dbReference type="ARBA" id="ARBA00023186"/>
    </source>
</evidence>
<keyword evidence="2 10" id="KW-0732">Signal</keyword>
<dbReference type="InterPro" id="IPR046357">
    <property type="entry name" value="PPIase_dom_sf"/>
</dbReference>
<evidence type="ECO:0000256" key="9">
    <source>
        <dbReference type="PROSITE-ProRule" id="PRU00278"/>
    </source>
</evidence>
<dbReference type="EMBL" id="JAZDRO010000004">
    <property type="protein sequence ID" value="MEE2567190.1"/>
    <property type="molecule type" value="Genomic_DNA"/>
</dbReference>
<keyword evidence="3" id="KW-0574">Periplasm</keyword>